<name>A0A382E2J6_9ZZZZ</name>
<dbReference type="AlphaFoldDB" id="A0A382E2J6"/>
<gene>
    <name evidence="1" type="ORF">METZ01_LOCUS196911</name>
</gene>
<reference evidence="1" key="1">
    <citation type="submission" date="2018-05" db="EMBL/GenBank/DDBJ databases">
        <authorList>
            <person name="Lanie J.A."/>
            <person name="Ng W.-L."/>
            <person name="Kazmierczak K.M."/>
            <person name="Andrzejewski T.M."/>
            <person name="Davidsen T.M."/>
            <person name="Wayne K.J."/>
            <person name="Tettelin H."/>
            <person name="Glass J.I."/>
            <person name="Rusch D."/>
            <person name="Podicherti R."/>
            <person name="Tsui H.-C.T."/>
            <person name="Winkler M.E."/>
        </authorList>
    </citation>
    <scope>NUCLEOTIDE SEQUENCE</scope>
</reference>
<sequence>MIAAAWLSFDQIFDVFRLLYLWVLQLGLPGSQSVTPCCFDFGKNSSCSEKLRSFVLAIVSGCDAHHIPQPVSGPEVMRVTDVRPPAVQNGITGTDQMIFKHLGAGEELMELILNIVFFYRLFEFMLRTTIPGHLRNLAKPPIYRYFTQIPLG</sequence>
<accession>A0A382E2J6</accession>
<proteinExistence type="predicted"/>
<dbReference type="EMBL" id="UINC01042008">
    <property type="protein sequence ID" value="SVB44057.1"/>
    <property type="molecule type" value="Genomic_DNA"/>
</dbReference>
<organism evidence="1">
    <name type="scientific">marine metagenome</name>
    <dbReference type="NCBI Taxonomy" id="408172"/>
    <lineage>
        <taxon>unclassified sequences</taxon>
        <taxon>metagenomes</taxon>
        <taxon>ecological metagenomes</taxon>
    </lineage>
</organism>
<evidence type="ECO:0000313" key="1">
    <source>
        <dbReference type="EMBL" id="SVB44057.1"/>
    </source>
</evidence>
<protein>
    <submittedName>
        <fullName evidence="1">Uncharacterized protein</fullName>
    </submittedName>
</protein>